<dbReference type="Proteomes" id="UP000885830">
    <property type="component" value="Unassembled WGS sequence"/>
</dbReference>
<dbReference type="AlphaFoldDB" id="A0A7C5R124"/>
<feature type="non-terminal residue" evidence="1">
    <location>
        <position position="117"/>
    </location>
</feature>
<gene>
    <name evidence="1" type="ORF">ENJ42_07880</name>
</gene>
<evidence type="ECO:0000313" key="1">
    <source>
        <dbReference type="EMBL" id="HHL43520.1"/>
    </source>
</evidence>
<sequence length="117" mass="12347">MINRRDLLRTTMGAGALSMAGGAGILGALAQKSAHAVDVSGYKAIVCVFFFGGQDGHDTVLPYDQTSYDKYAALRTGILQDYANQQGGNSRARANLLPLNPVNAAQFGSRQFALPPS</sequence>
<evidence type="ECO:0008006" key="2">
    <source>
        <dbReference type="Google" id="ProtNLM"/>
    </source>
</evidence>
<dbReference type="InterPro" id="IPR006311">
    <property type="entry name" value="TAT_signal"/>
</dbReference>
<name>A0A7C5R124_9PROT</name>
<dbReference type="EMBL" id="DRMJ01000411">
    <property type="protein sequence ID" value="HHL43520.1"/>
    <property type="molecule type" value="Genomic_DNA"/>
</dbReference>
<proteinExistence type="predicted"/>
<dbReference type="PROSITE" id="PS51318">
    <property type="entry name" value="TAT"/>
    <property type="match status" value="1"/>
</dbReference>
<comment type="caution">
    <text evidence="1">The sequence shown here is derived from an EMBL/GenBank/DDBJ whole genome shotgun (WGS) entry which is preliminary data.</text>
</comment>
<reference evidence="1" key="1">
    <citation type="journal article" date="2020" name="mSystems">
        <title>Genome- and Community-Level Interaction Insights into Carbon Utilization and Element Cycling Functions of Hydrothermarchaeota in Hydrothermal Sediment.</title>
        <authorList>
            <person name="Zhou Z."/>
            <person name="Liu Y."/>
            <person name="Xu W."/>
            <person name="Pan J."/>
            <person name="Luo Z.H."/>
            <person name="Li M."/>
        </authorList>
    </citation>
    <scope>NUCLEOTIDE SEQUENCE [LARGE SCALE GENOMIC DNA]</scope>
    <source>
        <strain evidence="1">HyVt-485</strain>
    </source>
</reference>
<protein>
    <recommendedName>
        <fullName evidence="2">DUF1501 domain-containing protein</fullName>
    </recommendedName>
</protein>
<accession>A0A7C5R124</accession>
<organism evidence="1">
    <name type="scientific">Hellea balneolensis</name>
    <dbReference type="NCBI Taxonomy" id="287478"/>
    <lineage>
        <taxon>Bacteria</taxon>
        <taxon>Pseudomonadati</taxon>
        <taxon>Pseudomonadota</taxon>
        <taxon>Alphaproteobacteria</taxon>
        <taxon>Maricaulales</taxon>
        <taxon>Robiginitomaculaceae</taxon>
        <taxon>Hellea</taxon>
    </lineage>
</organism>